<organism evidence="20 21">
    <name type="scientific">Triparma strigata</name>
    <dbReference type="NCBI Taxonomy" id="1606541"/>
    <lineage>
        <taxon>Eukaryota</taxon>
        <taxon>Sar</taxon>
        <taxon>Stramenopiles</taxon>
        <taxon>Ochrophyta</taxon>
        <taxon>Bolidophyceae</taxon>
        <taxon>Parmales</taxon>
        <taxon>Triparmaceae</taxon>
        <taxon>Triparma</taxon>
    </lineage>
</organism>
<dbReference type="GO" id="GO:0004338">
    <property type="term" value="F:glucan exo-1,3-beta-glucosidase activity"/>
    <property type="evidence" value="ECO:0007669"/>
    <property type="project" value="UniProtKB-EC"/>
</dbReference>
<reference evidence="21" key="1">
    <citation type="journal article" date="2023" name="Commun. Biol.">
        <title>Genome analysis of Parmales, the sister group of diatoms, reveals the evolutionary specialization of diatoms from phago-mixotrophs to photoautotrophs.</title>
        <authorList>
            <person name="Ban H."/>
            <person name="Sato S."/>
            <person name="Yoshikawa S."/>
            <person name="Yamada K."/>
            <person name="Nakamura Y."/>
            <person name="Ichinomiya M."/>
            <person name="Sato N."/>
            <person name="Blanc-Mathieu R."/>
            <person name="Endo H."/>
            <person name="Kuwata A."/>
            <person name="Ogata H."/>
        </authorList>
    </citation>
    <scope>NUCLEOTIDE SEQUENCE [LARGE SCALE GENOMIC DNA]</scope>
    <source>
        <strain evidence="21">NIES 3701</strain>
    </source>
</reference>
<keyword evidence="11" id="KW-0961">Cell wall biogenesis/degradation</keyword>
<dbReference type="PANTHER" id="PTHR31297">
    <property type="entry name" value="GLUCAN ENDO-1,6-BETA-GLUCOSIDASE B"/>
    <property type="match status" value="1"/>
</dbReference>
<keyword evidence="9" id="KW-0325">Glycoprotein</keyword>
<dbReference type="InterPro" id="IPR050386">
    <property type="entry name" value="Glycosyl_hydrolase_5"/>
</dbReference>
<dbReference type="PROSITE" id="PS51257">
    <property type="entry name" value="PROKAR_LIPOPROTEIN"/>
    <property type="match status" value="1"/>
</dbReference>
<evidence type="ECO:0000256" key="3">
    <source>
        <dbReference type="ARBA" id="ARBA00022475"/>
    </source>
</evidence>
<feature type="region of interest" description="Disordered" evidence="17">
    <location>
        <begin position="36"/>
        <end position="55"/>
    </location>
</feature>
<keyword evidence="4 18" id="KW-0812">Transmembrane</keyword>
<protein>
    <recommendedName>
        <fullName evidence="14">glucan 1,3-beta-glucosidase</fullName>
        <ecNumber evidence="14">3.2.1.58</ecNumber>
    </recommendedName>
    <alternativeName>
        <fullName evidence="15">Exo-1,3-beta-glucanase D</fullName>
    </alternativeName>
</protein>
<evidence type="ECO:0000256" key="17">
    <source>
        <dbReference type="SAM" id="MobiDB-lite"/>
    </source>
</evidence>
<name>A0A9W6ZIW6_9STRA</name>
<keyword evidence="21" id="KW-1185">Reference proteome</keyword>
<keyword evidence="5 16" id="KW-0378">Hydrolase</keyword>
<evidence type="ECO:0000256" key="5">
    <source>
        <dbReference type="ARBA" id="ARBA00022801"/>
    </source>
</evidence>
<comment type="caution">
    <text evidence="20">The sequence shown here is derived from an EMBL/GenBank/DDBJ whole genome shotgun (WGS) entry which is preliminary data.</text>
</comment>
<evidence type="ECO:0000313" key="21">
    <source>
        <dbReference type="Proteomes" id="UP001165085"/>
    </source>
</evidence>
<gene>
    <name evidence="20" type="ORF">TrST_g6841</name>
</gene>
<dbReference type="Pfam" id="PF00150">
    <property type="entry name" value="Cellulase"/>
    <property type="match status" value="1"/>
</dbReference>
<dbReference type="OrthoDB" id="1887033at2759"/>
<evidence type="ECO:0000256" key="18">
    <source>
        <dbReference type="SAM" id="Phobius"/>
    </source>
</evidence>
<evidence type="ECO:0000256" key="4">
    <source>
        <dbReference type="ARBA" id="ARBA00022692"/>
    </source>
</evidence>
<keyword evidence="8 18" id="KW-0472">Membrane</keyword>
<evidence type="ECO:0000256" key="15">
    <source>
        <dbReference type="ARBA" id="ARBA00041260"/>
    </source>
</evidence>
<dbReference type="SUPFAM" id="SSF51445">
    <property type="entry name" value="(Trans)glycosidases"/>
    <property type="match status" value="1"/>
</dbReference>
<evidence type="ECO:0000256" key="11">
    <source>
        <dbReference type="ARBA" id="ARBA00023316"/>
    </source>
</evidence>
<dbReference type="EMBL" id="BRXY01000020">
    <property type="protein sequence ID" value="GMH53556.1"/>
    <property type="molecule type" value="Genomic_DNA"/>
</dbReference>
<evidence type="ECO:0000256" key="12">
    <source>
        <dbReference type="ARBA" id="ARBA00036824"/>
    </source>
</evidence>
<evidence type="ECO:0000256" key="14">
    <source>
        <dbReference type="ARBA" id="ARBA00038929"/>
    </source>
</evidence>
<evidence type="ECO:0000256" key="6">
    <source>
        <dbReference type="ARBA" id="ARBA00022968"/>
    </source>
</evidence>
<dbReference type="InterPro" id="IPR001547">
    <property type="entry name" value="Glyco_hydro_5"/>
</dbReference>
<sequence length="546" mass="60976">MAEIIRGVNLGGWLVLERYIAPSLFAVTSCDVDGPRPQNAHHTDNTHNPDDHNNSCTPVLPYPVDQLSLVSAFASKSLAREYLTSHWDTFVTEADIVQIKAAKVKNVRVPIGHWILDPVLDDDASPWVPGEWPYLIRLLGWCKKHSINVWLDLHTAPGSQNGFDNSGQTLAKPTGLGWSNSVENVNSTLDVIAAICEEIKKDPNSDIVKGFGLLNEPFKAENEAVVKDFDQRGLQVVRSILGEDVTVYIGDMFDAQRFQADRFWGEEKYHNTLLDSHYYHVFAATPRSFSPRQHIAYVCEKNTRDLNSCCWDSDSSDAVRSEGMGRMMGEWSASFDTLVCDKLDDVMKSYETGGEILAFYREIGDKRKAFLRNFVEAQMVAWEGGGVGWFYWNFKMEGGAFAEWDFLRGVREGWIPTLEPSVRAEDAFGTCESIIFKTDDSMDIVDTFPDPTKLAPDWQSVEADDDVVVSHGQSLGLTQPSMESRSRTPLLSPLPAPLHDYPSKGLMIGALCAVGFAVFAAKIVRSRQSRFNSGVYARIPEAEIKV</sequence>
<evidence type="ECO:0000259" key="19">
    <source>
        <dbReference type="Pfam" id="PF00150"/>
    </source>
</evidence>
<evidence type="ECO:0000256" key="10">
    <source>
        <dbReference type="ARBA" id="ARBA00023295"/>
    </source>
</evidence>
<evidence type="ECO:0000256" key="16">
    <source>
        <dbReference type="RuleBase" id="RU361153"/>
    </source>
</evidence>
<evidence type="ECO:0000256" key="8">
    <source>
        <dbReference type="ARBA" id="ARBA00023136"/>
    </source>
</evidence>
<dbReference type="GO" id="GO:0071555">
    <property type="term" value="P:cell wall organization"/>
    <property type="evidence" value="ECO:0007669"/>
    <property type="project" value="UniProtKB-KW"/>
</dbReference>
<dbReference type="GO" id="GO:0005576">
    <property type="term" value="C:extracellular region"/>
    <property type="evidence" value="ECO:0007669"/>
    <property type="project" value="TreeGrafter"/>
</dbReference>
<dbReference type="AlphaFoldDB" id="A0A9W6ZIW6"/>
<dbReference type="GO" id="GO:0009251">
    <property type="term" value="P:glucan catabolic process"/>
    <property type="evidence" value="ECO:0007669"/>
    <property type="project" value="TreeGrafter"/>
</dbReference>
<dbReference type="GO" id="GO:0009986">
    <property type="term" value="C:cell surface"/>
    <property type="evidence" value="ECO:0007669"/>
    <property type="project" value="TreeGrafter"/>
</dbReference>
<comment type="similarity">
    <text evidence="2 16">Belongs to the glycosyl hydrolase 5 (cellulase A) family.</text>
</comment>
<comment type="subcellular location">
    <subcellularLocation>
        <location evidence="1">Cell membrane</location>
        <topology evidence="1">Single-pass type II membrane protein</topology>
    </subcellularLocation>
</comment>
<evidence type="ECO:0000256" key="13">
    <source>
        <dbReference type="ARBA" id="ARBA00037126"/>
    </source>
</evidence>
<feature type="compositionally biased region" description="Basic and acidic residues" evidence="17">
    <location>
        <begin position="41"/>
        <end position="53"/>
    </location>
</feature>
<comment type="function">
    <text evidence="13">Glucosidase involved in the degradation of cellulosic biomass. Active on lichenan.</text>
</comment>
<dbReference type="GO" id="GO:0005886">
    <property type="term" value="C:plasma membrane"/>
    <property type="evidence" value="ECO:0007669"/>
    <property type="project" value="UniProtKB-SubCell"/>
</dbReference>
<dbReference type="EC" id="3.2.1.58" evidence="14"/>
<comment type="catalytic activity">
    <reaction evidence="12">
        <text>Successive hydrolysis of beta-D-glucose units from the non-reducing ends of (1-&gt;3)-beta-D-glucans, releasing alpha-glucose.</text>
        <dbReference type="EC" id="3.2.1.58"/>
    </reaction>
</comment>
<keyword evidence="7 18" id="KW-1133">Transmembrane helix</keyword>
<keyword evidence="10 16" id="KW-0326">Glycosidase</keyword>
<dbReference type="PANTHER" id="PTHR31297:SF34">
    <property type="entry name" value="GLUCAN 1,3-BETA-GLUCOSIDASE 2"/>
    <property type="match status" value="1"/>
</dbReference>
<feature type="transmembrane region" description="Helical" evidence="18">
    <location>
        <begin position="505"/>
        <end position="524"/>
    </location>
</feature>
<dbReference type="InterPro" id="IPR017853">
    <property type="entry name" value="GH"/>
</dbReference>
<evidence type="ECO:0000256" key="9">
    <source>
        <dbReference type="ARBA" id="ARBA00023180"/>
    </source>
</evidence>
<proteinExistence type="inferred from homology"/>
<evidence type="ECO:0000256" key="1">
    <source>
        <dbReference type="ARBA" id="ARBA00004401"/>
    </source>
</evidence>
<evidence type="ECO:0000256" key="2">
    <source>
        <dbReference type="ARBA" id="ARBA00005641"/>
    </source>
</evidence>
<keyword evidence="3" id="KW-1003">Cell membrane</keyword>
<feature type="domain" description="Glycoside hydrolase family 5" evidence="19">
    <location>
        <begin position="85"/>
        <end position="344"/>
    </location>
</feature>
<keyword evidence="6" id="KW-0735">Signal-anchor</keyword>
<accession>A0A9W6ZIW6</accession>
<dbReference type="Gene3D" id="3.20.20.80">
    <property type="entry name" value="Glycosidases"/>
    <property type="match status" value="1"/>
</dbReference>
<dbReference type="Proteomes" id="UP001165085">
    <property type="component" value="Unassembled WGS sequence"/>
</dbReference>
<evidence type="ECO:0000313" key="20">
    <source>
        <dbReference type="EMBL" id="GMH53556.1"/>
    </source>
</evidence>
<evidence type="ECO:0000256" key="7">
    <source>
        <dbReference type="ARBA" id="ARBA00022989"/>
    </source>
</evidence>